<organism evidence="3 4">
    <name type="scientific">Belliella pelovolcani</name>
    <dbReference type="NCBI Taxonomy" id="529505"/>
    <lineage>
        <taxon>Bacteria</taxon>
        <taxon>Pseudomonadati</taxon>
        <taxon>Bacteroidota</taxon>
        <taxon>Cytophagia</taxon>
        <taxon>Cytophagales</taxon>
        <taxon>Cyclobacteriaceae</taxon>
        <taxon>Belliella</taxon>
    </lineage>
</organism>
<evidence type="ECO:0000256" key="1">
    <source>
        <dbReference type="SAM" id="MobiDB-lite"/>
    </source>
</evidence>
<evidence type="ECO:0000313" key="3">
    <source>
        <dbReference type="EMBL" id="SIS63968.1"/>
    </source>
</evidence>
<dbReference type="RefSeq" id="WP_076498602.1">
    <property type="nucleotide sequence ID" value="NZ_FTOP01000002.1"/>
</dbReference>
<proteinExistence type="predicted"/>
<keyword evidence="2" id="KW-0732">Signal</keyword>
<accession>A0A1N7KQU6</accession>
<dbReference type="EMBL" id="FTOP01000002">
    <property type="protein sequence ID" value="SIS63968.1"/>
    <property type="molecule type" value="Genomic_DNA"/>
</dbReference>
<feature type="compositionally biased region" description="Basic and acidic residues" evidence="1">
    <location>
        <begin position="84"/>
        <end position="104"/>
    </location>
</feature>
<evidence type="ECO:0008006" key="5">
    <source>
        <dbReference type="Google" id="ProtNLM"/>
    </source>
</evidence>
<dbReference type="Gene3D" id="1.20.120.1490">
    <property type="match status" value="2"/>
</dbReference>
<protein>
    <recommendedName>
        <fullName evidence="5">LTXXQ motif family protein</fullName>
    </recommendedName>
</protein>
<reference evidence="4" key="1">
    <citation type="submission" date="2017-01" db="EMBL/GenBank/DDBJ databases">
        <authorList>
            <person name="Varghese N."/>
            <person name="Submissions S."/>
        </authorList>
    </citation>
    <scope>NUCLEOTIDE SEQUENCE [LARGE SCALE GENOMIC DNA]</scope>
    <source>
        <strain evidence="4">DSM 46698</strain>
    </source>
</reference>
<evidence type="ECO:0000313" key="4">
    <source>
        <dbReference type="Proteomes" id="UP000186026"/>
    </source>
</evidence>
<sequence length="158" mass="18518">MKKLLIIAAVFSFGILSAHAQRGPMQRSGMNAEKRAEMASPEKRAEMMTNRMAEKLELNEAQKQEVYAIHLENASKRQAEMEARRAEMKAKREEMQAKQKEQQAKIEAVLTPEQREKFVELRDENRERMNTIRDARNNPDSEKLQQRRRGNIRPRGQR</sequence>
<evidence type="ECO:0000256" key="2">
    <source>
        <dbReference type="SAM" id="SignalP"/>
    </source>
</evidence>
<feature type="compositionally biased region" description="Basic residues" evidence="1">
    <location>
        <begin position="146"/>
        <end position="158"/>
    </location>
</feature>
<dbReference type="AlphaFoldDB" id="A0A1N7KQU6"/>
<feature type="compositionally biased region" description="Basic and acidic residues" evidence="1">
    <location>
        <begin position="32"/>
        <end position="42"/>
    </location>
</feature>
<feature type="signal peptide" evidence="2">
    <location>
        <begin position="1"/>
        <end position="20"/>
    </location>
</feature>
<dbReference type="STRING" id="529505.SAMN05421761_102275"/>
<dbReference type="Proteomes" id="UP000186026">
    <property type="component" value="Unassembled WGS sequence"/>
</dbReference>
<feature type="region of interest" description="Disordered" evidence="1">
    <location>
        <begin position="84"/>
        <end position="158"/>
    </location>
</feature>
<keyword evidence="4" id="KW-1185">Reference proteome</keyword>
<feature type="region of interest" description="Disordered" evidence="1">
    <location>
        <begin position="22"/>
        <end position="42"/>
    </location>
</feature>
<feature type="chain" id="PRO_5012139484" description="LTXXQ motif family protein" evidence="2">
    <location>
        <begin position="21"/>
        <end position="158"/>
    </location>
</feature>
<name>A0A1N7KQU6_9BACT</name>
<gene>
    <name evidence="3" type="ORF">SAMN05421761_102275</name>
</gene>
<feature type="compositionally biased region" description="Basic and acidic residues" evidence="1">
    <location>
        <begin position="113"/>
        <end position="145"/>
    </location>
</feature>
<dbReference type="OrthoDB" id="978077at2"/>